<organism evidence="2 3">
    <name type="scientific">Sutterella massiliensis</name>
    <dbReference type="NCBI Taxonomy" id="1816689"/>
    <lineage>
        <taxon>Bacteria</taxon>
        <taxon>Pseudomonadati</taxon>
        <taxon>Pseudomonadota</taxon>
        <taxon>Betaproteobacteria</taxon>
        <taxon>Burkholderiales</taxon>
        <taxon>Sutterellaceae</taxon>
        <taxon>Sutterella</taxon>
    </lineage>
</organism>
<gene>
    <name evidence="2" type="ORF">H6A60_09585</name>
</gene>
<evidence type="ECO:0000313" key="2">
    <source>
        <dbReference type="EMBL" id="MBM6704733.1"/>
    </source>
</evidence>
<protein>
    <recommendedName>
        <fullName evidence="4">Lipoprotein</fullName>
    </recommendedName>
</protein>
<dbReference type="Proteomes" id="UP000715095">
    <property type="component" value="Unassembled WGS sequence"/>
</dbReference>
<dbReference type="PROSITE" id="PS51257">
    <property type="entry name" value="PROKAR_LIPOPROTEIN"/>
    <property type="match status" value="1"/>
</dbReference>
<name>A0ABS2DTT4_9BURK</name>
<sequence>MIRSGLRLTAAIAAALVLATGCTALKEEHQNVMNRRVDIVNVVGNIWRISGSWPNTQNAKPLTEHLYERAQRFCHDAEKGMMPVTGSSVDGAEDGSKPATAWLEFRCENPQKVYREYKGITLHLDEFLEGDDEKRK</sequence>
<accession>A0ABS2DTT4</accession>
<dbReference type="RefSeq" id="WP_205103969.1">
    <property type="nucleotide sequence ID" value="NZ_JACJJC010000017.1"/>
</dbReference>
<keyword evidence="1" id="KW-0732">Signal</keyword>
<feature type="chain" id="PRO_5046463720" description="Lipoprotein" evidence="1">
    <location>
        <begin position="27"/>
        <end position="136"/>
    </location>
</feature>
<dbReference type="EMBL" id="JACJJC010000017">
    <property type="protein sequence ID" value="MBM6704733.1"/>
    <property type="molecule type" value="Genomic_DNA"/>
</dbReference>
<evidence type="ECO:0008006" key="4">
    <source>
        <dbReference type="Google" id="ProtNLM"/>
    </source>
</evidence>
<keyword evidence="3" id="KW-1185">Reference proteome</keyword>
<comment type="caution">
    <text evidence="2">The sequence shown here is derived from an EMBL/GenBank/DDBJ whole genome shotgun (WGS) entry which is preliminary data.</text>
</comment>
<reference evidence="2 3" key="1">
    <citation type="journal article" date="2021" name="Sci. Rep.">
        <title>The distribution of antibiotic resistance genes in chicken gut microbiota commensals.</title>
        <authorList>
            <person name="Juricova H."/>
            <person name="Matiasovicova J."/>
            <person name="Kubasova T."/>
            <person name="Cejkova D."/>
            <person name="Rychlik I."/>
        </authorList>
    </citation>
    <scope>NUCLEOTIDE SEQUENCE [LARGE SCALE GENOMIC DNA]</scope>
    <source>
        <strain evidence="2 3">An829</strain>
    </source>
</reference>
<evidence type="ECO:0000256" key="1">
    <source>
        <dbReference type="SAM" id="SignalP"/>
    </source>
</evidence>
<feature type="signal peptide" evidence="1">
    <location>
        <begin position="1"/>
        <end position="26"/>
    </location>
</feature>
<proteinExistence type="predicted"/>
<evidence type="ECO:0000313" key="3">
    <source>
        <dbReference type="Proteomes" id="UP000715095"/>
    </source>
</evidence>